<evidence type="ECO:0008006" key="4">
    <source>
        <dbReference type="Google" id="ProtNLM"/>
    </source>
</evidence>
<keyword evidence="1" id="KW-1133">Transmembrane helix</keyword>
<feature type="transmembrane region" description="Helical" evidence="1">
    <location>
        <begin position="125"/>
        <end position="144"/>
    </location>
</feature>
<sequence length="233" mass="25369">MSAPSLGIDAEVFGSDIIPAIEKSFGIQFEQNDFEEVSTYGDLCSTVRSKLNLASVSTCTTQQAFYKLRLALQAHGVPATIGPTSLLEDALPAQWFQRRRAVNAIQQVLGMELNILKMPEAVESFFAIMVLLSVVGIPVAGLIIGSRGATICALGFVAAIMGLMIGSWLGNTIRYTTIGEIVSAMSSQYYRQSRRDPSSVNQTEINHHLSELFSYHSGIEVRELTSDALLAYK</sequence>
<keyword evidence="1" id="KW-0812">Transmembrane</keyword>
<organism evidence="2 3">
    <name type="scientific">Hymenobacter jeongseonensis</name>
    <dbReference type="NCBI Taxonomy" id="2791027"/>
    <lineage>
        <taxon>Bacteria</taxon>
        <taxon>Pseudomonadati</taxon>
        <taxon>Bacteroidota</taxon>
        <taxon>Cytophagia</taxon>
        <taxon>Cytophagales</taxon>
        <taxon>Hymenobacteraceae</taxon>
        <taxon>Hymenobacter</taxon>
    </lineage>
</organism>
<keyword evidence="3" id="KW-1185">Reference proteome</keyword>
<name>A0ABS0IM70_9BACT</name>
<dbReference type="EMBL" id="JADQDQ010000008">
    <property type="protein sequence ID" value="MBF9238880.1"/>
    <property type="molecule type" value="Genomic_DNA"/>
</dbReference>
<feature type="transmembrane region" description="Helical" evidence="1">
    <location>
        <begin position="151"/>
        <end position="170"/>
    </location>
</feature>
<evidence type="ECO:0000256" key="1">
    <source>
        <dbReference type="SAM" id="Phobius"/>
    </source>
</evidence>
<accession>A0ABS0IM70</accession>
<gene>
    <name evidence="2" type="ORF">I2I05_15865</name>
</gene>
<comment type="caution">
    <text evidence="2">The sequence shown here is derived from an EMBL/GenBank/DDBJ whole genome shotgun (WGS) entry which is preliminary data.</text>
</comment>
<reference evidence="2 3" key="1">
    <citation type="submission" date="2020-11" db="EMBL/GenBank/DDBJ databases">
        <authorList>
            <person name="Kim M.K."/>
        </authorList>
    </citation>
    <scope>NUCLEOTIDE SEQUENCE [LARGE SCALE GENOMIC DNA]</scope>
    <source>
        <strain evidence="2 3">BT683</strain>
    </source>
</reference>
<dbReference type="InterPro" id="IPR036736">
    <property type="entry name" value="ACP-like_sf"/>
</dbReference>
<dbReference type="Proteomes" id="UP000597617">
    <property type="component" value="Unassembled WGS sequence"/>
</dbReference>
<evidence type="ECO:0000313" key="2">
    <source>
        <dbReference type="EMBL" id="MBF9238880.1"/>
    </source>
</evidence>
<protein>
    <recommendedName>
        <fullName evidence="4">Acyl carrier protein</fullName>
    </recommendedName>
</protein>
<keyword evidence="1" id="KW-0472">Membrane</keyword>
<dbReference type="RefSeq" id="WP_196283240.1">
    <property type="nucleotide sequence ID" value="NZ_JADQDQ010000008.1"/>
</dbReference>
<evidence type="ECO:0000313" key="3">
    <source>
        <dbReference type="Proteomes" id="UP000597617"/>
    </source>
</evidence>
<proteinExistence type="predicted"/>
<dbReference type="Gene3D" id="1.10.1200.10">
    <property type="entry name" value="ACP-like"/>
    <property type="match status" value="1"/>
</dbReference>